<comment type="catalytic activity">
    <reaction evidence="1">
        <text>Endonucleolytic cleavage to 5'-phosphomonoester.</text>
        <dbReference type="EC" id="3.1.26.4"/>
    </reaction>
</comment>
<evidence type="ECO:0000256" key="7">
    <source>
        <dbReference type="ARBA" id="ARBA00022801"/>
    </source>
</evidence>
<evidence type="ECO:0000256" key="5">
    <source>
        <dbReference type="ARBA" id="ARBA00022723"/>
    </source>
</evidence>
<keyword evidence="5" id="KW-0479">Metal-binding</keyword>
<name>A0A2H8TX05_9HEMI</name>
<dbReference type="InterPro" id="IPR036397">
    <property type="entry name" value="RNaseH_sf"/>
</dbReference>
<dbReference type="PANTHER" id="PTHR10642">
    <property type="entry name" value="RIBONUCLEASE H1"/>
    <property type="match status" value="1"/>
</dbReference>
<dbReference type="EMBL" id="GFXV01007018">
    <property type="protein sequence ID" value="MBW18823.1"/>
    <property type="molecule type" value="Transcribed_RNA"/>
</dbReference>
<dbReference type="FunFam" id="3.30.420.10:FF:000115">
    <property type="entry name" value="Ribonuclease H"/>
    <property type="match status" value="1"/>
</dbReference>
<dbReference type="Gene3D" id="3.30.420.10">
    <property type="entry name" value="Ribonuclease H-like superfamily/Ribonuclease H"/>
    <property type="match status" value="1"/>
</dbReference>
<organism evidence="9">
    <name type="scientific">Melanaphis sacchari</name>
    <dbReference type="NCBI Taxonomy" id="742174"/>
    <lineage>
        <taxon>Eukaryota</taxon>
        <taxon>Metazoa</taxon>
        <taxon>Ecdysozoa</taxon>
        <taxon>Arthropoda</taxon>
        <taxon>Hexapoda</taxon>
        <taxon>Insecta</taxon>
        <taxon>Pterygota</taxon>
        <taxon>Neoptera</taxon>
        <taxon>Paraneoptera</taxon>
        <taxon>Hemiptera</taxon>
        <taxon>Sternorrhyncha</taxon>
        <taxon>Aphidomorpha</taxon>
        <taxon>Aphidoidea</taxon>
        <taxon>Aphididae</taxon>
        <taxon>Aphidini</taxon>
        <taxon>Melanaphis</taxon>
    </lineage>
</organism>
<dbReference type="PROSITE" id="PS50879">
    <property type="entry name" value="RNASE_H_1"/>
    <property type="match status" value="1"/>
</dbReference>
<feature type="domain" description="RNase H type-1" evidence="8">
    <location>
        <begin position="7"/>
        <end position="154"/>
    </location>
</feature>
<dbReference type="OrthoDB" id="407198at2759"/>
<evidence type="ECO:0000256" key="1">
    <source>
        <dbReference type="ARBA" id="ARBA00000077"/>
    </source>
</evidence>
<reference evidence="9" key="1">
    <citation type="submission" date="2017-10" db="EMBL/GenBank/DDBJ databases">
        <title>Transcriptome Assembly of Sugarcane Aphid Adults.</title>
        <authorList>
            <person name="Scully E.D."/>
            <person name="Palmer N.A."/>
            <person name="Geib S.M."/>
            <person name="Sarath G."/>
            <person name="Sattler S.E."/>
        </authorList>
    </citation>
    <scope>NUCLEOTIDE SEQUENCE</scope>
    <source>
        <tissue evidence="9">Whole body</tissue>
    </source>
</reference>
<dbReference type="InterPro" id="IPR050092">
    <property type="entry name" value="RNase_H"/>
</dbReference>
<keyword evidence="4" id="KW-0540">Nuclease</keyword>
<keyword evidence="6" id="KW-0255">Endonuclease</keyword>
<gene>
    <name evidence="9" type="primary">Rnaseh1_2</name>
</gene>
<dbReference type="Pfam" id="PF00075">
    <property type="entry name" value="RNase_H"/>
    <property type="match status" value="1"/>
</dbReference>
<dbReference type="CDD" id="cd09280">
    <property type="entry name" value="RNase_HI_eukaryote_like"/>
    <property type="match status" value="1"/>
</dbReference>
<evidence type="ECO:0000313" key="9">
    <source>
        <dbReference type="EMBL" id="MBW18823.1"/>
    </source>
</evidence>
<accession>A0A2H8TX05</accession>
<evidence type="ECO:0000256" key="6">
    <source>
        <dbReference type="ARBA" id="ARBA00022759"/>
    </source>
</evidence>
<dbReference type="GO" id="GO:0043137">
    <property type="term" value="P:DNA replication, removal of RNA primer"/>
    <property type="evidence" value="ECO:0007669"/>
    <property type="project" value="TreeGrafter"/>
</dbReference>
<dbReference type="EC" id="3.1.26.4" evidence="3"/>
<dbReference type="GO" id="GO:0003676">
    <property type="term" value="F:nucleic acid binding"/>
    <property type="evidence" value="ECO:0007669"/>
    <property type="project" value="InterPro"/>
</dbReference>
<dbReference type="InterPro" id="IPR002156">
    <property type="entry name" value="RNaseH_domain"/>
</dbReference>
<dbReference type="PANTHER" id="PTHR10642:SF26">
    <property type="entry name" value="RIBONUCLEASE H1"/>
    <property type="match status" value="1"/>
</dbReference>
<dbReference type="GO" id="GO:0004523">
    <property type="term" value="F:RNA-DNA hybrid ribonuclease activity"/>
    <property type="evidence" value="ECO:0007669"/>
    <property type="project" value="UniProtKB-EC"/>
</dbReference>
<evidence type="ECO:0000256" key="2">
    <source>
        <dbReference type="ARBA" id="ARBA00005300"/>
    </source>
</evidence>
<dbReference type="GO" id="GO:0046872">
    <property type="term" value="F:metal ion binding"/>
    <property type="evidence" value="ECO:0007669"/>
    <property type="project" value="UniProtKB-KW"/>
</dbReference>
<evidence type="ECO:0000256" key="4">
    <source>
        <dbReference type="ARBA" id="ARBA00022722"/>
    </source>
</evidence>
<dbReference type="InterPro" id="IPR012337">
    <property type="entry name" value="RNaseH-like_sf"/>
</dbReference>
<proteinExistence type="inferred from homology"/>
<comment type="similarity">
    <text evidence="2">Belongs to the RNase H family.</text>
</comment>
<protein>
    <recommendedName>
        <fullName evidence="3">ribonuclease H</fullName>
        <ecNumber evidence="3">3.1.26.4</ecNumber>
    </recommendedName>
</protein>
<evidence type="ECO:0000259" key="8">
    <source>
        <dbReference type="PROSITE" id="PS50879"/>
    </source>
</evidence>
<sequence length="157" mass="18018">MSFNYNRYGDVVVYVDGACPGNGTRYARAGVGVWFDDDHELNLSLRVPGVQTNNNAEIYAAIKAIDILLDYNEYCVEIMTDSMFLINCMTKWINKWKLNGWKNCNGRTVANKEMLLKLDSLINDMDVVEFTYIRGHNEDYGNEQADMLARQAADQFY</sequence>
<dbReference type="AlphaFoldDB" id="A0A2H8TX05"/>
<dbReference type="SUPFAM" id="SSF53098">
    <property type="entry name" value="Ribonuclease H-like"/>
    <property type="match status" value="1"/>
</dbReference>
<keyword evidence="7" id="KW-0378">Hydrolase</keyword>
<evidence type="ECO:0000256" key="3">
    <source>
        <dbReference type="ARBA" id="ARBA00012180"/>
    </source>
</evidence>